<keyword evidence="8 21" id="KW-0347">Helicase</keyword>
<dbReference type="GO" id="GO:0046872">
    <property type="term" value="F:metal ion binding"/>
    <property type="evidence" value="ECO:0007669"/>
    <property type="project" value="UniProtKB-KW"/>
</dbReference>
<dbReference type="SUPFAM" id="SSF52540">
    <property type="entry name" value="P-loop containing nucleoside triphosphate hydrolases"/>
    <property type="match status" value="1"/>
</dbReference>
<dbReference type="OMA" id="EDPNTHS"/>
<evidence type="ECO:0000256" key="2">
    <source>
        <dbReference type="ARBA" id="ARBA00004123"/>
    </source>
</evidence>
<organism evidence="21 22">
    <name type="scientific">Spizellomyces punctatus (strain DAOM BR117)</name>
    <dbReference type="NCBI Taxonomy" id="645134"/>
    <lineage>
        <taxon>Eukaryota</taxon>
        <taxon>Fungi</taxon>
        <taxon>Fungi incertae sedis</taxon>
        <taxon>Chytridiomycota</taxon>
        <taxon>Chytridiomycota incertae sedis</taxon>
        <taxon>Chytridiomycetes</taxon>
        <taxon>Spizellomycetales</taxon>
        <taxon>Spizellomycetaceae</taxon>
        <taxon>Spizellomyces</taxon>
    </lineage>
</organism>
<dbReference type="GO" id="GO:0006355">
    <property type="term" value="P:regulation of DNA-templated transcription"/>
    <property type="evidence" value="ECO:0007669"/>
    <property type="project" value="InterPro"/>
</dbReference>
<dbReference type="PANTHER" id="PTHR11472:SF34">
    <property type="entry name" value="REGULATOR OF TELOMERE ELONGATION HELICASE 1"/>
    <property type="match status" value="1"/>
</dbReference>
<evidence type="ECO:0000256" key="6">
    <source>
        <dbReference type="ARBA" id="ARBA00022763"/>
    </source>
</evidence>
<dbReference type="InterPro" id="IPR045028">
    <property type="entry name" value="DinG/Rad3-like"/>
</dbReference>
<evidence type="ECO:0000256" key="14">
    <source>
        <dbReference type="ARBA" id="ARBA00023235"/>
    </source>
</evidence>
<dbReference type="InterPro" id="IPR006554">
    <property type="entry name" value="Helicase-like_DEXD_c2"/>
</dbReference>
<dbReference type="Pfam" id="PF06733">
    <property type="entry name" value="DEAD_2"/>
    <property type="match status" value="1"/>
</dbReference>
<dbReference type="STRING" id="645134.A0A0L0HVG9"/>
<comment type="cofactor">
    <cofactor evidence="1">
        <name>[4Fe-4S] cluster</name>
        <dbReference type="ChEBI" id="CHEBI:49883"/>
    </cofactor>
</comment>
<keyword evidence="11" id="KW-0411">Iron-sulfur</keyword>
<dbReference type="GO" id="GO:0043139">
    <property type="term" value="F:5'-3' DNA helicase activity"/>
    <property type="evidence" value="ECO:0007669"/>
    <property type="project" value="UniProtKB-EC"/>
</dbReference>
<dbReference type="SMART" id="SM00488">
    <property type="entry name" value="DEXDc2"/>
    <property type="match status" value="1"/>
</dbReference>
<dbReference type="GO" id="GO:0070182">
    <property type="term" value="F:DNA polymerase binding"/>
    <property type="evidence" value="ECO:0007669"/>
    <property type="project" value="TreeGrafter"/>
</dbReference>
<evidence type="ECO:0000256" key="1">
    <source>
        <dbReference type="ARBA" id="ARBA00001966"/>
    </source>
</evidence>
<dbReference type="EC" id="5.6.2.3" evidence="16"/>
<dbReference type="RefSeq" id="XP_016613137.1">
    <property type="nucleotide sequence ID" value="XM_016749100.1"/>
</dbReference>
<dbReference type="FunFam" id="3.40.50.300:FF:000431">
    <property type="entry name" value="Regulator of telomere elongation helicase 1"/>
    <property type="match status" value="1"/>
</dbReference>
<dbReference type="GO" id="GO:0010569">
    <property type="term" value="P:regulation of double-strand break repair via homologous recombination"/>
    <property type="evidence" value="ECO:0007669"/>
    <property type="project" value="TreeGrafter"/>
</dbReference>
<evidence type="ECO:0000256" key="19">
    <source>
        <dbReference type="SAM" id="MobiDB-lite"/>
    </source>
</evidence>
<dbReference type="OrthoDB" id="272481at2759"/>
<keyword evidence="3" id="KW-0004">4Fe-4S</keyword>
<dbReference type="GeneID" id="27684480"/>
<dbReference type="GO" id="GO:0003677">
    <property type="term" value="F:DNA binding"/>
    <property type="evidence" value="ECO:0007669"/>
    <property type="project" value="UniProtKB-KW"/>
</dbReference>
<evidence type="ECO:0000256" key="7">
    <source>
        <dbReference type="ARBA" id="ARBA00022801"/>
    </source>
</evidence>
<comment type="subcellular location">
    <subcellularLocation>
        <location evidence="2">Nucleus</location>
    </subcellularLocation>
</comment>
<dbReference type="InterPro" id="IPR014013">
    <property type="entry name" value="Helic_SF1/SF2_ATP-bd_DinG/Rad3"/>
</dbReference>
<dbReference type="PANTHER" id="PTHR11472">
    <property type="entry name" value="DNA REPAIR DEAD HELICASE RAD3/XP-D SUBFAMILY MEMBER"/>
    <property type="match status" value="1"/>
</dbReference>
<protein>
    <recommendedName>
        <fullName evidence="18">Regulator of telomere elongation helicase 1 homolog</fullName>
        <ecNumber evidence="16">5.6.2.3</ecNumber>
    </recommendedName>
</protein>
<keyword evidence="5" id="KW-0547">Nucleotide-binding</keyword>
<evidence type="ECO:0000259" key="20">
    <source>
        <dbReference type="PROSITE" id="PS51193"/>
    </source>
</evidence>
<dbReference type="CDD" id="cd18788">
    <property type="entry name" value="SF2_C_XPD"/>
    <property type="match status" value="1"/>
</dbReference>
<dbReference type="InterPro" id="IPR013020">
    <property type="entry name" value="Rad3/Chl1-like"/>
</dbReference>
<dbReference type="VEuPathDB" id="FungiDB:SPPG_00772"/>
<dbReference type="Gene3D" id="1.20.1160.20">
    <property type="match status" value="1"/>
</dbReference>
<keyword evidence="9" id="KW-0067">ATP-binding</keyword>
<dbReference type="InterPro" id="IPR036600">
    <property type="entry name" value="PAH_sf"/>
</dbReference>
<dbReference type="NCBIfam" id="TIGR00604">
    <property type="entry name" value="rad3"/>
    <property type="match status" value="1"/>
</dbReference>
<dbReference type="EMBL" id="KQ257450">
    <property type="protein sequence ID" value="KND05098.1"/>
    <property type="molecule type" value="Genomic_DNA"/>
</dbReference>
<keyword evidence="10" id="KW-0408">Iron</keyword>
<accession>A0A0L0HVG9</accession>
<dbReference type="Proteomes" id="UP000053201">
    <property type="component" value="Unassembled WGS sequence"/>
</dbReference>
<keyword evidence="7" id="KW-0378">Hydrolase</keyword>
<evidence type="ECO:0000256" key="16">
    <source>
        <dbReference type="ARBA" id="ARBA00044969"/>
    </source>
</evidence>
<evidence type="ECO:0000256" key="9">
    <source>
        <dbReference type="ARBA" id="ARBA00022840"/>
    </source>
</evidence>
<dbReference type="InParanoid" id="A0A0L0HVG9"/>
<dbReference type="InterPro" id="IPR057498">
    <property type="entry name" value="Rtel1_ARCH"/>
</dbReference>
<evidence type="ECO:0000313" key="21">
    <source>
        <dbReference type="EMBL" id="KND05098.1"/>
    </source>
</evidence>
<dbReference type="Pfam" id="PF23109">
    <property type="entry name" value="ARCH_RTEL1"/>
    <property type="match status" value="1"/>
</dbReference>
<dbReference type="Pfam" id="PF13307">
    <property type="entry name" value="Helicase_C_2"/>
    <property type="match status" value="1"/>
</dbReference>
<dbReference type="InterPro" id="IPR027417">
    <property type="entry name" value="P-loop_NTPase"/>
</dbReference>
<feature type="region of interest" description="Disordered" evidence="19">
    <location>
        <begin position="821"/>
        <end position="853"/>
    </location>
</feature>
<dbReference type="Gene3D" id="3.40.50.300">
    <property type="entry name" value="P-loop containing nucleotide triphosphate hydrolases"/>
    <property type="match status" value="2"/>
</dbReference>
<dbReference type="GO" id="GO:0005634">
    <property type="term" value="C:nucleus"/>
    <property type="evidence" value="ECO:0007669"/>
    <property type="project" value="UniProtKB-SubCell"/>
</dbReference>
<keyword evidence="13" id="KW-0234">DNA repair</keyword>
<evidence type="ECO:0000256" key="3">
    <source>
        <dbReference type="ARBA" id="ARBA00022485"/>
    </source>
</evidence>
<evidence type="ECO:0000256" key="10">
    <source>
        <dbReference type="ARBA" id="ARBA00023004"/>
    </source>
</evidence>
<evidence type="ECO:0000256" key="8">
    <source>
        <dbReference type="ARBA" id="ARBA00022806"/>
    </source>
</evidence>
<dbReference type="SMART" id="SM00491">
    <property type="entry name" value="HELICc2"/>
    <property type="match status" value="1"/>
</dbReference>
<dbReference type="Pfam" id="PF23116">
    <property type="entry name" value="HHD_RTEL1"/>
    <property type="match status" value="1"/>
</dbReference>
<sequence>MPSYNINGITVQFPFPAYECQLSLMTTLVSALQGQTNALIESPTGTGKTLCLLCAALAWREAWVARKQLGIALKNNVDRVEALVQSLDKAVSSCGDEMYERDAPTIYYASRTHSQLSQAVHELRNTSYAPKICVLGSRDQSCVHPDVLALPSVGRPNVCRQKVAKKTCEFYGNVEHVKGALEEKGILDIEELGKFGREHRACPYFLSRAHQSKADIIFLPYNYLIDAHTRKAQNIDIKNAILIFDEGHNLESSCGDATSFEITAQDLANCISEASQCIELASAPGAANREASAQDFMILKELLQNLQKKLEAVQLDRSRDRILSGDWILSLFRDLNISFENVSMVSRVVECGVGLLAQEMNRRSRMALNLFGTALKVVFKEGFGADEQIWQSYKVYIEEEARTRTGRKLSLWCFHSGIAMKDLERDCRSIVLASGTLSPLASFATEMGIPFPHRLENPHVISPHQVFVGVVPTGPAGSHLSSSYENRDSVAYISDLGNAVVNFCRIVPDGFLVFFPSYGVMERCLAAWIMGQGGAKSVMDRIKQYKTPIVEPRNKQQFGPAMEEFYAKLEDKSLTGAVFFAVCRGKASEGLDFSDNKGRAVMVCGIPYPAAMDPKVKLKRQYLDELHGRNGKGKQTISGGDWYKQQAARAVNQALGRVIRHKKDFGAILLCDARFGSPYNIKQLPIWIRSLVKVYKHFGEAQGGLGRFFKRMEQQPDAVPTVPAVPDSVQGHAEILAHAAFQQLKTGLSDGDGQVSIRQRRKKSEFELSMDGPATTTTPPIPAIVNSIKATSFHRTTLDRISQSALANPPRKSILTKATLANQQPAHPEATHPILKRQTSPPQPPTSKKHKQTATTYIQTLKRTLPTPKYHTFQSLLKSYKAQTISVSALVDALVELFENIQGGRELLVGFGAFVPKVYKKEFERRLEEVS</sequence>
<dbReference type="GO" id="GO:0090657">
    <property type="term" value="P:telomeric loop disassembly"/>
    <property type="evidence" value="ECO:0007669"/>
    <property type="project" value="TreeGrafter"/>
</dbReference>
<keyword evidence="22" id="KW-1185">Reference proteome</keyword>
<keyword evidence="12" id="KW-0238">DNA-binding</keyword>
<dbReference type="InterPro" id="IPR006555">
    <property type="entry name" value="ATP-dep_Helicase_C"/>
</dbReference>
<evidence type="ECO:0000256" key="12">
    <source>
        <dbReference type="ARBA" id="ARBA00023125"/>
    </source>
</evidence>
<dbReference type="eggNOG" id="KOG1132">
    <property type="taxonomic scope" value="Eukaryota"/>
</dbReference>
<dbReference type="InterPro" id="IPR010614">
    <property type="entry name" value="RAD3-like_helicase_DEAD"/>
</dbReference>
<evidence type="ECO:0000256" key="5">
    <source>
        <dbReference type="ARBA" id="ARBA00022741"/>
    </source>
</evidence>
<feature type="domain" description="Helicase ATP-binding" evidence="20">
    <location>
        <begin position="7"/>
        <end position="309"/>
    </location>
</feature>
<dbReference type="AlphaFoldDB" id="A0A0L0HVG9"/>
<dbReference type="SUPFAM" id="SSF47762">
    <property type="entry name" value="PAH2 domain"/>
    <property type="match status" value="1"/>
</dbReference>
<evidence type="ECO:0000256" key="15">
    <source>
        <dbReference type="ARBA" id="ARBA00023242"/>
    </source>
</evidence>
<dbReference type="GO" id="GO:0006281">
    <property type="term" value="P:DNA repair"/>
    <property type="evidence" value="ECO:0007669"/>
    <property type="project" value="UniProtKB-KW"/>
</dbReference>
<keyword evidence="15" id="KW-0539">Nucleus</keyword>
<dbReference type="GO" id="GO:0051539">
    <property type="term" value="F:4 iron, 4 sulfur cluster binding"/>
    <property type="evidence" value="ECO:0007669"/>
    <property type="project" value="UniProtKB-KW"/>
</dbReference>
<evidence type="ECO:0000256" key="4">
    <source>
        <dbReference type="ARBA" id="ARBA00022723"/>
    </source>
</evidence>
<proteinExistence type="predicted"/>
<dbReference type="PROSITE" id="PS51193">
    <property type="entry name" value="HELICASE_ATP_BIND_2"/>
    <property type="match status" value="1"/>
</dbReference>
<evidence type="ECO:0000256" key="13">
    <source>
        <dbReference type="ARBA" id="ARBA00023204"/>
    </source>
</evidence>
<dbReference type="GO" id="GO:1904430">
    <property type="term" value="P:negative regulation of t-circle formation"/>
    <property type="evidence" value="ECO:0007669"/>
    <property type="project" value="TreeGrafter"/>
</dbReference>
<gene>
    <name evidence="21" type="ORF">SPPG_00772</name>
</gene>
<evidence type="ECO:0000256" key="18">
    <source>
        <dbReference type="ARBA" id="ARBA00073810"/>
    </source>
</evidence>
<name>A0A0L0HVG9_SPIPD</name>
<dbReference type="GO" id="GO:0045910">
    <property type="term" value="P:negative regulation of DNA recombination"/>
    <property type="evidence" value="ECO:0007669"/>
    <property type="project" value="TreeGrafter"/>
</dbReference>
<evidence type="ECO:0000256" key="11">
    <source>
        <dbReference type="ARBA" id="ARBA00023014"/>
    </source>
</evidence>
<evidence type="ECO:0000313" key="22">
    <source>
        <dbReference type="Proteomes" id="UP000053201"/>
    </source>
</evidence>
<reference evidence="21 22" key="1">
    <citation type="submission" date="2009-08" db="EMBL/GenBank/DDBJ databases">
        <title>The Genome Sequence of Spizellomyces punctatus strain DAOM BR117.</title>
        <authorList>
            <consortium name="The Broad Institute Genome Sequencing Platform"/>
            <person name="Russ C."/>
            <person name="Cuomo C."/>
            <person name="Shea T."/>
            <person name="Young S.K."/>
            <person name="Zeng Q."/>
            <person name="Koehrsen M."/>
            <person name="Haas B."/>
            <person name="Borodovsky M."/>
            <person name="Guigo R."/>
            <person name="Alvarado L."/>
            <person name="Berlin A."/>
            <person name="Bochicchio J."/>
            <person name="Borenstein D."/>
            <person name="Chapman S."/>
            <person name="Chen Z."/>
            <person name="Engels R."/>
            <person name="Freedman E."/>
            <person name="Gellesch M."/>
            <person name="Goldberg J."/>
            <person name="Griggs A."/>
            <person name="Gujja S."/>
            <person name="Heiman D."/>
            <person name="Hepburn T."/>
            <person name="Howarth C."/>
            <person name="Jen D."/>
            <person name="Larson L."/>
            <person name="Lewis B."/>
            <person name="Mehta T."/>
            <person name="Park D."/>
            <person name="Pearson M."/>
            <person name="Roberts A."/>
            <person name="Saif S."/>
            <person name="Shenoy N."/>
            <person name="Sisk P."/>
            <person name="Stolte C."/>
            <person name="Sykes S."/>
            <person name="Thomson T."/>
            <person name="Walk T."/>
            <person name="White J."/>
            <person name="Yandava C."/>
            <person name="Burger G."/>
            <person name="Gray M.W."/>
            <person name="Holland P.W.H."/>
            <person name="King N."/>
            <person name="Lang F.B.F."/>
            <person name="Roger A.J."/>
            <person name="Ruiz-Trillo I."/>
            <person name="Lander E."/>
            <person name="Nusbaum C."/>
        </authorList>
    </citation>
    <scope>NUCLEOTIDE SEQUENCE [LARGE SCALE GENOMIC DNA]</scope>
    <source>
        <strain evidence="21 22">DAOM BR117</strain>
    </source>
</reference>
<keyword evidence="6" id="KW-0227">DNA damage</keyword>
<keyword evidence="14" id="KW-0413">Isomerase</keyword>
<dbReference type="GO" id="GO:0016818">
    <property type="term" value="F:hydrolase activity, acting on acid anhydrides, in phosphorus-containing anhydrides"/>
    <property type="evidence" value="ECO:0007669"/>
    <property type="project" value="InterPro"/>
</dbReference>
<evidence type="ECO:0000256" key="17">
    <source>
        <dbReference type="ARBA" id="ARBA00048954"/>
    </source>
</evidence>
<dbReference type="GO" id="GO:0005524">
    <property type="term" value="F:ATP binding"/>
    <property type="evidence" value="ECO:0007669"/>
    <property type="project" value="UniProtKB-KW"/>
</dbReference>
<feature type="region of interest" description="Disordered" evidence="19">
    <location>
        <begin position="748"/>
        <end position="781"/>
    </location>
</feature>
<comment type="catalytic activity">
    <reaction evidence="17">
        <text>ATP + H2O = ADP + phosphate + H(+)</text>
        <dbReference type="Rhea" id="RHEA:13065"/>
        <dbReference type="ChEBI" id="CHEBI:15377"/>
        <dbReference type="ChEBI" id="CHEBI:15378"/>
        <dbReference type="ChEBI" id="CHEBI:30616"/>
        <dbReference type="ChEBI" id="CHEBI:43474"/>
        <dbReference type="ChEBI" id="CHEBI:456216"/>
        <dbReference type="EC" id="5.6.2.3"/>
    </reaction>
</comment>
<keyword evidence="4" id="KW-0479">Metal-binding</keyword>